<protein>
    <submittedName>
        <fullName evidence="1">Uncharacterized protein</fullName>
    </submittedName>
</protein>
<dbReference type="Proteomes" id="UP001055072">
    <property type="component" value="Unassembled WGS sequence"/>
</dbReference>
<evidence type="ECO:0000313" key="1">
    <source>
        <dbReference type="EMBL" id="KAI0088596.1"/>
    </source>
</evidence>
<sequence length="360" mass="40047">MSARNGVELSTLKEEGDEIRQAVTLPRASIGSRVYRKSILRHSSSLNPQDSDTGPSSLDNALTSTPKESRRSSARRPARYASEPSISQIPETPTKNKGKRKAEDLDLTPPDNRISHTTFVIPPGHRRTHLQSEPSRAPITYQHKRVRLSSQSPASTPSHSRPGSLQHAAPSFTDSPLYRLSNPPPSPAIRAISRATSTRSMQPSAVATSNPAPSLTDSRRERRRSVSEISFPIGAIVSPQPPSISRSSAYHMRDPRRPPRTHSTPWTPHLKSVDDEASPIHAWLFYVSFILFPLWWIASFLPIPRTRVVGGSDTEKAVPLDDPQIEHDARTWRFRCRIMAGISFLTYIPFIVLVAVFASR</sequence>
<comment type="caution">
    <text evidence="1">The sequence shown here is derived from an EMBL/GenBank/DDBJ whole genome shotgun (WGS) entry which is preliminary data.</text>
</comment>
<keyword evidence="2" id="KW-1185">Reference proteome</keyword>
<name>A0ACB8U2T9_9APHY</name>
<organism evidence="1 2">
    <name type="scientific">Irpex rosettiformis</name>
    <dbReference type="NCBI Taxonomy" id="378272"/>
    <lineage>
        <taxon>Eukaryota</taxon>
        <taxon>Fungi</taxon>
        <taxon>Dikarya</taxon>
        <taxon>Basidiomycota</taxon>
        <taxon>Agaricomycotina</taxon>
        <taxon>Agaricomycetes</taxon>
        <taxon>Polyporales</taxon>
        <taxon>Irpicaceae</taxon>
        <taxon>Irpex</taxon>
    </lineage>
</organism>
<evidence type="ECO:0000313" key="2">
    <source>
        <dbReference type="Proteomes" id="UP001055072"/>
    </source>
</evidence>
<reference evidence="1" key="1">
    <citation type="journal article" date="2021" name="Environ. Microbiol.">
        <title>Gene family expansions and transcriptome signatures uncover fungal adaptations to wood decay.</title>
        <authorList>
            <person name="Hage H."/>
            <person name="Miyauchi S."/>
            <person name="Viragh M."/>
            <person name="Drula E."/>
            <person name="Min B."/>
            <person name="Chaduli D."/>
            <person name="Navarro D."/>
            <person name="Favel A."/>
            <person name="Norest M."/>
            <person name="Lesage-Meessen L."/>
            <person name="Balint B."/>
            <person name="Merenyi Z."/>
            <person name="de Eugenio L."/>
            <person name="Morin E."/>
            <person name="Martinez A.T."/>
            <person name="Baldrian P."/>
            <person name="Stursova M."/>
            <person name="Martinez M.J."/>
            <person name="Novotny C."/>
            <person name="Magnuson J.K."/>
            <person name="Spatafora J.W."/>
            <person name="Maurice S."/>
            <person name="Pangilinan J."/>
            <person name="Andreopoulos W."/>
            <person name="LaButti K."/>
            <person name="Hundley H."/>
            <person name="Na H."/>
            <person name="Kuo A."/>
            <person name="Barry K."/>
            <person name="Lipzen A."/>
            <person name="Henrissat B."/>
            <person name="Riley R."/>
            <person name="Ahrendt S."/>
            <person name="Nagy L.G."/>
            <person name="Grigoriev I.V."/>
            <person name="Martin F."/>
            <person name="Rosso M.N."/>
        </authorList>
    </citation>
    <scope>NUCLEOTIDE SEQUENCE</scope>
    <source>
        <strain evidence="1">CBS 384.51</strain>
    </source>
</reference>
<accession>A0ACB8U2T9</accession>
<gene>
    <name evidence="1" type="ORF">BDY19DRAFT_890794</name>
</gene>
<dbReference type="EMBL" id="MU274913">
    <property type="protein sequence ID" value="KAI0088596.1"/>
    <property type="molecule type" value="Genomic_DNA"/>
</dbReference>
<proteinExistence type="predicted"/>